<evidence type="ECO:0000256" key="1">
    <source>
        <dbReference type="SAM" id="MobiDB-lite"/>
    </source>
</evidence>
<reference evidence="2" key="1">
    <citation type="submission" date="2020-08" db="EMBL/GenBank/DDBJ databases">
        <title>Genome sequencing and assembly of the red palm weevil Rhynchophorus ferrugineus.</title>
        <authorList>
            <person name="Dias G.B."/>
            <person name="Bergman C.M."/>
            <person name="Manee M."/>
        </authorList>
    </citation>
    <scope>NUCLEOTIDE SEQUENCE</scope>
    <source>
        <strain evidence="2">AA-2017</strain>
        <tissue evidence="2">Whole larva</tissue>
    </source>
</reference>
<name>A0A834IQG1_RHYFE</name>
<protein>
    <submittedName>
        <fullName evidence="2">Uncharacterized protein</fullName>
    </submittedName>
</protein>
<keyword evidence="3" id="KW-1185">Reference proteome</keyword>
<dbReference type="EMBL" id="JAACXV010000079">
    <property type="protein sequence ID" value="KAF7284329.1"/>
    <property type="molecule type" value="Genomic_DNA"/>
</dbReference>
<organism evidence="2 3">
    <name type="scientific">Rhynchophorus ferrugineus</name>
    <name type="common">Red palm weevil</name>
    <name type="synonym">Curculio ferrugineus</name>
    <dbReference type="NCBI Taxonomy" id="354439"/>
    <lineage>
        <taxon>Eukaryota</taxon>
        <taxon>Metazoa</taxon>
        <taxon>Ecdysozoa</taxon>
        <taxon>Arthropoda</taxon>
        <taxon>Hexapoda</taxon>
        <taxon>Insecta</taxon>
        <taxon>Pterygota</taxon>
        <taxon>Neoptera</taxon>
        <taxon>Endopterygota</taxon>
        <taxon>Coleoptera</taxon>
        <taxon>Polyphaga</taxon>
        <taxon>Cucujiformia</taxon>
        <taxon>Curculionidae</taxon>
        <taxon>Dryophthorinae</taxon>
        <taxon>Rhynchophorus</taxon>
    </lineage>
</organism>
<dbReference type="Proteomes" id="UP000625711">
    <property type="component" value="Unassembled WGS sequence"/>
</dbReference>
<sequence length="97" mass="10817">MRFTLMSYQEKKPKLTGSTVTDNDASNPPRKDQPLPRPWLTPKPSTSETAKPDNFKTSKQPIPKPSAETTESTANTRKRNFPDQKATDTATKTPISN</sequence>
<evidence type="ECO:0000313" key="2">
    <source>
        <dbReference type="EMBL" id="KAF7284329.1"/>
    </source>
</evidence>
<feature type="compositionally biased region" description="Polar residues" evidence="1">
    <location>
        <begin position="16"/>
        <end position="26"/>
    </location>
</feature>
<feature type="region of interest" description="Disordered" evidence="1">
    <location>
        <begin position="1"/>
        <end position="97"/>
    </location>
</feature>
<comment type="caution">
    <text evidence="2">The sequence shown here is derived from an EMBL/GenBank/DDBJ whole genome shotgun (WGS) entry which is preliminary data.</text>
</comment>
<evidence type="ECO:0000313" key="3">
    <source>
        <dbReference type="Proteomes" id="UP000625711"/>
    </source>
</evidence>
<gene>
    <name evidence="2" type="ORF">GWI33_022312</name>
</gene>
<accession>A0A834IQG1</accession>
<dbReference type="AlphaFoldDB" id="A0A834IQG1"/>
<feature type="compositionally biased region" description="Polar residues" evidence="1">
    <location>
        <begin position="87"/>
        <end position="97"/>
    </location>
</feature>
<proteinExistence type="predicted"/>